<keyword evidence="1" id="KW-0285">Flavoprotein</keyword>
<accession>A0A6A6GUC7</accession>
<dbReference type="AlphaFoldDB" id="A0A6A6GUC7"/>
<organism evidence="5 6">
    <name type="scientific">Viridothelium virens</name>
    <name type="common">Speckled blister lichen</name>
    <name type="synonym">Trypethelium virens</name>
    <dbReference type="NCBI Taxonomy" id="1048519"/>
    <lineage>
        <taxon>Eukaryota</taxon>
        <taxon>Fungi</taxon>
        <taxon>Dikarya</taxon>
        <taxon>Ascomycota</taxon>
        <taxon>Pezizomycotina</taxon>
        <taxon>Dothideomycetes</taxon>
        <taxon>Dothideomycetes incertae sedis</taxon>
        <taxon>Trypetheliales</taxon>
        <taxon>Trypetheliaceae</taxon>
        <taxon>Viridothelium</taxon>
    </lineage>
</organism>
<proteinExistence type="predicted"/>
<keyword evidence="5" id="KW-0503">Monooxygenase</keyword>
<evidence type="ECO:0000313" key="5">
    <source>
        <dbReference type="EMBL" id="KAF2229287.1"/>
    </source>
</evidence>
<dbReference type="InterPro" id="IPR023753">
    <property type="entry name" value="FAD/NAD-binding_dom"/>
</dbReference>
<evidence type="ECO:0000256" key="1">
    <source>
        <dbReference type="ARBA" id="ARBA00022630"/>
    </source>
</evidence>
<feature type="domain" description="FAD/NAD(P)-binding" evidence="4">
    <location>
        <begin position="6"/>
        <end position="221"/>
    </location>
</feature>
<evidence type="ECO:0000259" key="4">
    <source>
        <dbReference type="Pfam" id="PF07992"/>
    </source>
</evidence>
<reference evidence="5" key="1">
    <citation type="journal article" date="2020" name="Stud. Mycol.">
        <title>101 Dothideomycetes genomes: a test case for predicting lifestyles and emergence of pathogens.</title>
        <authorList>
            <person name="Haridas S."/>
            <person name="Albert R."/>
            <person name="Binder M."/>
            <person name="Bloem J."/>
            <person name="Labutti K."/>
            <person name="Salamov A."/>
            <person name="Andreopoulos B."/>
            <person name="Baker S."/>
            <person name="Barry K."/>
            <person name="Bills G."/>
            <person name="Bluhm B."/>
            <person name="Cannon C."/>
            <person name="Castanera R."/>
            <person name="Culley D."/>
            <person name="Daum C."/>
            <person name="Ezra D."/>
            <person name="Gonzalez J."/>
            <person name="Henrissat B."/>
            <person name="Kuo A."/>
            <person name="Liang C."/>
            <person name="Lipzen A."/>
            <person name="Lutzoni F."/>
            <person name="Magnuson J."/>
            <person name="Mondo S."/>
            <person name="Nolan M."/>
            <person name="Ohm R."/>
            <person name="Pangilinan J."/>
            <person name="Park H.-J."/>
            <person name="Ramirez L."/>
            <person name="Alfaro M."/>
            <person name="Sun H."/>
            <person name="Tritt A."/>
            <person name="Yoshinaga Y."/>
            <person name="Zwiers L.-H."/>
            <person name="Turgeon B."/>
            <person name="Goodwin S."/>
            <person name="Spatafora J."/>
            <person name="Crous P."/>
            <person name="Grigoriev I."/>
        </authorList>
    </citation>
    <scope>NUCLEOTIDE SEQUENCE</scope>
    <source>
        <strain evidence="5">Tuck. ex Michener</strain>
    </source>
</reference>
<dbReference type="Pfam" id="PF07992">
    <property type="entry name" value="Pyr_redox_2"/>
    <property type="match status" value="1"/>
</dbReference>
<keyword evidence="2" id="KW-0274">FAD</keyword>
<gene>
    <name evidence="5" type="ORF">EV356DRAFT_391840</name>
</gene>
<dbReference type="InterPro" id="IPR050346">
    <property type="entry name" value="FMO-like"/>
</dbReference>
<dbReference type="Gene3D" id="3.50.50.60">
    <property type="entry name" value="FAD/NAD(P)-binding domain"/>
    <property type="match status" value="2"/>
</dbReference>
<evidence type="ECO:0000256" key="3">
    <source>
        <dbReference type="ARBA" id="ARBA00023002"/>
    </source>
</evidence>
<dbReference type="SUPFAM" id="SSF51905">
    <property type="entry name" value="FAD/NAD(P)-binding domain"/>
    <property type="match status" value="1"/>
</dbReference>
<dbReference type="EMBL" id="ML991868">
    <property type="protein sequence ID" value="KAF2229287.1"/>
    <property type="molecule type" value="Genomic_DNA"/>
</dbReference>
<protein>
    <submittedName>
        <fullName evidence="5">Putative dimethylaniline monooxygenase</fullName>
    </submittedName>
</protein>
<name>A0A6A6GUC7_VIRVR</name>
<dbReference type="OrthoDB" id="2915840at2759"/>
<sequence>MDAFKFDVAIIGAGLGGIAFARFFLDTHPYISLVTFEQDAFVGGVWSQTRVFDAFWTQSPLRMTAFSDRTLELPKGTPVAYDTFQAKHVTSYLEEYVDSHTYQGRSIRDRILLNAQVSSIEKIAAGWTLRFKGKKNQTVTCSKLAVASGLTSIPIMPDFPLDSQWTAPMIHHRDFGAQSQSILGTPAYKNITVLGGGKSAADMVYAAVKANKHVSWIIRRSGEGPGIFVDPTPPDGYRNVVERGATHNATALSPSGFRPMQPWALELHQMPSKRDDLESKLFDGDRNFKDRANYRGRKNRLACFAELEPSTSFFWNNGPIGMVQHDDFWDIVSQKVFVYRTDPIRTTATSILLEDRREVPTDALFCGTGWSSEYSFLSLSQIRELGLPHDRRSGSEKDLQAWQPLIDAADKQIISKYPILADSPGSTHLAKDDIVPARLYQGIVPLSDASIIFLGRARMSNSFRGADAQAIWATAYWDGHIKLPPREQLRREVAYMNTFSKRRYPTRGVDGLNFHGDLVWCTDKLITEAGLFSHRKAWWRNGDEPCLADDMRDCKDEYLNKYGSIE</sequence>
<evidence type="ECO:0000256" key="2">
    <source>
        <dbReference type="ARBA" id="ARBA00022827"/>
    </source>
</evidence>
<evidence type="ECO:0000313" key="6">
    <source>
        <dbReference type="Proteomes" id="UP000800092"/>
    </source>
</evidence>
<dbReference type="Proteomes" id="UP000800092">
    <property type="component" value="Unassembled WGS sequence"/>
</dbReference>
<dbReference type="GO" id="GO:0004497">
    <property type="term" value="F:monooxygenase activity"/>
    <property type="evidence" value="ECO:0007669"/>
    <property type="project" value="UniProtKB-KW"/>
</dbReference>
<keyword evidence="6" id="KW-1185">Reference proteome</keyword>
<dbReference type="PANTHER" id="PTHR23023">
    <property type="entry name" value="DIMETHYLANILINE MONOOXYGENASE"/>
    <property type="match status" value="1"/>
</dbReference>
<keyword evidence="3" id="KW-0560">Oxidoreductase</keyword>
<dbReference type="InterPro" id="IPR036188">
    <property type="entry name" value="FAD/NAD-bd_sf"/>
</dbReference>